<sequence>MQNSDKIRVIGAGLPIETHAALRDVLDRKLYGMGPSAFYRRVTEMLLKLDDKALHAIFNDPDYLANTLNESVR</sequence>
<gene>
    <name evidence="1" type="ORF">HF854_06530</name>
</gene>
<organism evidence="1 2">
    <name type="scientific">Desulfovibrio piger</name>
    <dbReference type="NCBI Taxonomy" id="901"/>
    <lineage>
        <taxon>Bacteria</taxon>
        <taxon>Pseudomonadati</taxon>
        <taxon>Thermodesulfobacteriota</taxon>
        <taxon>Desulfovibrionia</taxon>
        <taxon>Desulfovibrionales</taxon>
        <taxon>Desulfovibrionaceae</taxon>
        <taxon>Desulfovibrio</taxon>
    </lineage>
</organism>
<dbReference type="RefSeq" id="WP_168935569.1">
    <property type="nucleotide sequence ID" value="NZ_JABAFY010000019.1"/>
</dbReference>
<dbReference type="Proteomes" id="UP000522333">
    <property type="component" value="Unassembled WGS sequence"/>
</dbReference>
<protein>
    <submittedName>
        <fullName evidence="1">Uncharacterized protein</fullName>
    </submittedName>
</protein>
<accession>A0A848CH49</accession>
<evidence type="ECO:0000313" key="1">
    <source>
        <dbReference type="EMBL" id="NME52189.1"/>
    </source>
</evidence>
<name>A0A848CH49_9BACT</name>
<reference evidence="1 2" key="1">
    <citation type="submission" date="2020-04" db="EMBL/GenBank/DDBJ databases">
        <authorList>
            <person name="Hitch T.C.A."/>
            <person name="Wylensek D."/>
            <person name="Clavel T."/>
        </authorList>
    </citation>
    <scope>NUCLEOTIDE SEQUENCE [LARGE SCALE GENOMIC DNA]</scope>
    <source>
        <strain evidence="1 2">PG-251-APC-1</strain>
    </source>
</reference>
<proteinExistence type="predicted"/>
<comment type="caution">
    <text evidence="1">The sequence shown here is derived from an EMBL/GenBank/DDBJ whole genome shotgun (WGS) entry which is preliminary data.</text>
</comment>
<evidence type="ECO:0000313" key="2">
    <source>
        <dbReference type="Proteomes" id="UP000522333"/>
    </source>
</evidence>
<dbReference type="AlphaFoldDB" id="A0A848CH49"/>
<dbReference type="EMBL" id="JABAFY010000019">
    <property type="protein sequence ID" value="NME52189.1"/>
    <property type="molecule type" value="Genomic_DNA"/>
</dbReference>